<reference evidence="9" key="3">
    <citation type="submission" date="2025-04" db="UniProtKB">
        <authorList>
            <consortium name="RefSeq"/>
        </authorList>
    </citation>
    <scope>IDENTIFICATION</scope>
    <source>
        <strain evidence="9">Nigerian</strain>
        <tissue evidence="9">Liver and blood</tissue>
    </source>
</reference>
<dbReference type="CDD" id="cd02440">
    <property type="entry name" value="AdoMet_MTases"/>
    <property type="match status" value="1"/>
</dbReference>
<organism evidence="7">
    <name type="scientific">Xenopus tropicalis</name>
    <name type="common">Western clawed frog</name>
    <name type="synonym">Silurana tropicalis</name>
    <dbReference type="NCBI Taxonomy" id="8364"/>
    <lineage>
        <taxon>Eukaryota</taxon>
        <taxon>Metazoa</taxon>
        <taxon>Chordata</taxon>
        <taxon>Craniata</taxon>
        <taxon>Vertebrata</taxon>
        <taxon>Euteleostomi</taxon>
        <taxon>Amphibia</taxon>
        <taxon>Batrachia</taxon>
        <taxon>Anura</taxon>
        <taxon>Pipoidea</taxon>
        <taxon>Pipidae</taxon>
        <taxon>Xenopodinae</taxon>
        <taxon>Xenopus</taxon>
        <taxon>Silurana</taxon>
    </lineage>
</organism>
<dbReference type="CTD" id="79979"/>
<name>A0A6I8Q899_XENTR</name>
<dbReference type="Ensembl" id="ENSXETT00000066988">
    <property type="protein sequence ID" value="ENSXETP00000065772"/>
    <property type="gene ID" value="ENSXETG00000009650"/>
</dbReference>
<dbReference type="Xenbase" id="XB-GENE-992779">
    <property type="gene designation" value="trmt2b"/>
</dbReference>
<comment type="catalytic activity">
    <reaction evidence="5">
        <text>uridine(54) in tRNA + S-adenosyl-L-methionine = 5-methyluridine(54) in tRNA + S-adenosyl-L-homocysteine + H(+)</text>
        <dbReference type="Rhea" id="RHEA:42712"/>
        <dbReference type="Rhea" id="RHEA-COMP:10167"/>
        <dbReference type="Rhea" id="RHEA-COMP:10193"/>
        <dbReference type="ChEBI" id="CHEBI:15378"/>
        <dbReference type="ChEBI" id="CHEBI:57856"/>
        <dbReference type="ChEBI" id="CHEBI:59789"/>
        <dbReference type="ChEBI" id="CHEBI:65315"/>
        <dbReference type="ChEBI" id="CHEBI:74447"/>
        <dbReference type="EC" id="2.1.1.35"/>
    </reaction>
    <physiologicalReaction direction="left-to-right" evidence="5">
        <dbReference type="Rhea" id="RHEA:42713"/>
    </physiologicalReaction>
</comment>
<accession>A0A6I8Q899</accession>
<keyword evidence="3 6" id="KW-0949">S-adenosyl-L-methionine</keyword>
<reference evidence="7" key="2">
    <citation type="submission" date="2020-05" db="UniProtKB">
        <authorList>
            <consortium name="Ensembl"/>
        </authorList>
    </citation>
    <scope>IDENTIFICATION</scope>
</reference>
<dbReference type="Bgee" id="ENSXETG00000009650">
    <property type="expression patterns" value="Expressed in testis and 8 other cell types or tissues"/>
</dbReference>
<feature type="binding site" evidence="6">
    <location>
        <position position="348"/>
    </location>
    <ligand>
        <name>S-adenosyl-L-methionine</name>
        <dbReference type="ChEBI" id="CHEBI:59789"/>
    </ligand>
</feature>
<comment type="similarity">
    <text evidence="6">Belongs to the class I-like SAM-binding methyltransferase superfamily. RNA M5U methyltransferase family.</text>
</comment>
<evidence type="ECO:0000256" key="1">
    <source>
        <dbReference type="ARBA" id="ARBA00022603"/>
    </source>
</evidence>
<feature type="active site" description="Nucleophile" evidence="6">
    <location>
        <position position="426"/>
    </location>
</feature>
<dbReference type="GeneTree" id="ENSGT00530000063723"/>
<dbReference type="InterPro" id="IPR029063">
    <property type="entry name" value="SAM-dependent_MTases_sf"/>
</dbReference>
<dbReference type="Gene3D" id="3.40.50.150">
    <property type="entry name" value="Vaccinia Virus protein VP39"/>
    <property type="match status" value="1"/>
</dbReference>
<dbReference type="GO" id="GO:0030697">
    <property type="term" value="F:tRNA (uracil(54)-C5)-methyltransferase activity, S-adenosyl methionine-dependent"/>
    <property type="evidence" value="ECO:0007669"/>
    <property type="project" value="UniProtKB-EC"/>
</dbReference>
<comment type="caution">
    <text evidence="6">Lacks conserved residue(s) required for the propagation of feature annotation.</text>
</comment>
<dbReference type="KEGG" id="xtr:100495482"/>
<dbReference type="Proteomes" id="UP000008143">
    <property type="component" value="Chromosome 8"/>
</dbReference>
<dbReference type="GO" id="GO:0032259">
    <property type="term" value="P:methylation"/>
    <property type="evidence" value="ECO:0007669"/>
    <property type="project" value="UniProtKB-KW"/>
</dbReference>
<keyword evidence="1 6" id="KW-0489">Methyltransferase</keyword>
<dbReference type="InterPro" id="IPR045850">
    <property type="entry name" value="TRM2_met"/>
</dbReference>
<dbReference type="InterPro" id="IPR025823">
    <property type="entry name" value="TRM2B_chor"/>
</dbReference>
<proteinExistence type="inferred from homology"/>
<dbReference type="EC" id="2.1.1.35" evidence="4"/>
<evidence type="ECO:0000313" key="8">
    <source>
        <dbReference type="Proteomes" id="UP000008143"/>
    </source>
</evidence>
<dbReference type="PROSITE" id="PS51621">
    <property type="entry name" value="SAM_MT_RNA_M5U_1"/>
    <property type="match status" value="1"/>
</dbReference>
<dbReference type="GO" id="GO:0006396">
    <property type="term" value="P:RNA processing"/>
    <property type="evidence" value="ECO:0007669"/>
    <property type="project" value="InterPro"/>
</dbReference>
<dbReference type="SUPFAM" id="SSF53335">
    <property type="entry name" value="S-adenosyl-L-methionine-dependent methyltransferases"/>
    <property type="match status" value="1"/>
</dbReference>
<reference evidence="7" key="1">
    <citation type="journal article" date="2010" name="Science">
        <title>The genome of the Western clawed frog Xenopus tropicalis.</title>
        <authorList>
            <person name="Hellsten U."/>
            <person name="Harland R.M."/>
            <person name="Gilchrist M.J."/>
            <person name="Hendrix D."/>
            <person name="Jurka J."/>
            <person name="Kapitonov V."/>
            <person name="Ovcharenko I."/>
            <person name="Putnam N.H."/>
            <person name="Shu S."/>
            <person name="Taher L."/>
            <person name="Blitz I.L."/>
            <person name="Blumberg B."/>
            <person name="Dichmann D.S."/>
            <person name="Dubchak I."/>
            <person name="Amaya E."/>
            <person name="Detter J.C."/>
            <person name="Fletcher R."/>
            <person name="Gerhard D.S."/>
            <person name="Goodstein D."/>
            <person name="Graves T."/>
            <person name="Grigoriev I.V."/>
            <person name="Grimwood J."/>
            <person name="Kawashima T."/>
            <person name="Lindquist E."/>
            <person name="Lucas S.M."/>
            <person name="Mead P.E."/>
            <person name="Mitros T."/>
            <person name="Ogino H."/>
            <person name="Ohta Y."/>
            <person name="Poliakov A.V."/>
            <person name="Pollet N."/>
            <person name="Robert J."/>
            <person name="Salamov A."/>
            <person name="Sater A.K."/>
            <person name="Schmutz J."/>
            <person name="Terry A."/>
            <person name="Vize P.D."/>
            <person name="Warren W.C."/>
            <person name="Wells D."/>
            <person name="Wills A."/>
            <person name="Wilson R.K."/>
            <person name="Zimmerman L.B."/>
            <person name="Zorn A.M."/>
            <person name="Grainger R."/>
            <person name="Grammer T."/>
            <person name="Khokha M.K."/>
            <person name="Richardson P.M."/>
            <person name="Rokhsar D.S."/>
        </authorList>
    </citation>
    <scope>NUCLEOTIDE SEQUENCE [LARGE SCALE GENOMIC DNA]</scope>
    <source>
        <strain evidence="7">Nigerian</strain>
    </source>
</reference>
<dbReference type="Gene3D" id="2.40.50.1070">
    <property type="match status" value="1"/>
</dbReference>
<keyword evidence="8" id="KW-1185">Reference proteome</keyword>
<protein>
    <recommendedName>
        <fullName evidence="4">tRNA (uracil(54)-C(5))-methyltransferase</fullName>
        <ecNumber evidence="4">2.1.1.35</ecNumber>
    </recommendedName>
</protein>
<evidence type="ECO:0000313" key="9">
    <source>
        <dbReference type="RefSeq" id="XP_002939250.2"/>
    </source>
</evidence>
<dbReference type="Pfam" id="PF05958">
    <property type="entry name" value="tRNA_U5-meth_tr"/>
    <property type="match status" value="1"/>
</dbReference>
<gene>
    <name evidence="7 9 10" type="primary">trmt2b</name>
</gene>
<feature type="binding site" evidence="6">
    <location>
        <position position="398"/>
    </location>
    <ligand>
        <name>S-adenosyl-L-methionine</name>
        <dbReference type="ChEBI" id="CHEBI:59789"/>
    </ligand>
</feature>
<dbReference type="AlphaFoldDB" id="A0A6I8Q899"/>
<evidence type="ECO:0000256" key="5">
    <source>
        <dbReference type="ARBA" id="ARBA00047278"/>
    </source>
</evidence>
<evidence type="ECO:0000313" key="10">
    <source>
        <dbReference type="Xenbase" id="XB-GENE-992779"/>
    </source>
</evidence>
<dbReference type="PANTHER" id="PTHR45904">
    <property type="entry name" value="TRNA (URACIL-5-)-METHYLTRANSFERASE"/>
    <property type="match status" value="1"/>
</dbReference>
<dbReference type="GeneID" id="100495482"/>
<evidence type="ECO:0000256" key="4">
    <source>
        <dbReference type="ARBA" id="ARBA00033763"/>
    </source>
</evidence>
<feature type="binding site" evidence="6">
    <location>
        <position position="298"/>
    </location>
    <ligand>
        <name>S-adenosyl-L-methionine</name>
        <dbReference type="ChEBI" id="CHEBI:59789"/>
    </ligand>
</feature>
<dbReference type="OMA" id="HGQPHIY"/>
<dbReference type="InterPro" id="IPR010280">
    <property type="entry name" value="U5_MeTrfase_fam"/>
</dbReference>
<evidence type="ECO:0000256" key="6">
    <source>
        <dbReference type="PROSITE-ProRule" id="PRU01024"/>
    </source>
</evidence>
<dbReference type="RefSeq" id="XP_002939250.2">
    <property type="nucleotide sequence ID" value="XM_002939204.5"/>
</dbReference>
<dbReference type="AGR" id="Xenbase:XB-GENE-992779"/>
<keyword evidence="2 6" id="KW-0808">Transferase</keyword>
<dbReference type="PANTHER" id="PTHR45904:SF1">
    <property type="entry name" value="TRNA (URACIL-5-)-METHYLTRANSFERASE HOMOLOG B"/>
    <property type="match status" value="1"/>
</dbReference>
<evidence type="ECO:0000256" key="3">
    <source>
        <dbReference type="ARBA" id="ARBA00022691"/>
    </source>
</evidence>
<evidence type="ECO:0000256" key="2">
    <source>
        <dbReference type="ARBA" id="ARBA00022679"/>
    </source>
</evidence>
<evidence type="ECO:0000313" key="7">
    <source>
        <dbReference type="Ensembl" id="ENSXETP00000065772"/>
    </source>
</evidence>
<dbReference type="PROSITE" id="PS51687">
    <property type="entry name" value="SAM_MT_RNA_M5U"/>
    <property type="match status" value="1"/>
</dbReference>
<dbReference type="OrthoDB" id="10250660at2759"/>
<sequence>MWMNTLLFRVIHNKPLSWCMTRTLSHTQLGSTNSISQTQQRCRNLKDKKKKKPVPFNPGASWEERLSDVATPLWRMGYKEQLEYKLNALRSTLRDITIHVRARGGKVVDCDGLFCPLQDIIPSPVMNGYRNKSSFSVNRGPDGDPKTVGNFVGTGRDRNIVCVRADHLINIPEKHKHVARCYEDFIHQSPLAPCLLFYDGGHWRDVVVRTNKKGETMAIVTFHPQDLPQNEVLSHIQSLKDYFTQGPGSECNLTSLYYQENNPKTHQPSPPRLLYGSPHLTEQVLDLRLRVSPTSFLQVNTPAAETLYTALGNMIQRHAHGTLLDLCCGTGAIGLSLAGYFKNVIGVEMVEDAVLDARWNADFNGIENCQFLSGRAEKLLPNLLSYKQKELSVLAVANPPRAGLHPRVVRALRNCEDIRTLLFVTCKPEGEATRNLTELCCAPSLEQKILGEAFVPQEALGVDLFPHTTHCELALLLTR</sequence>